<dbReference type="Proteomes" id="UP000468687">
    <property type="component" value="Unassembled WGS sequence"/>
</dbReference>
<dbReference type="Gene3D" id="1.10.357.10">
    <property type="entry name" value="Tetracycline Repressor, domain 2"/>
    <property type="match status" value="1"/>
</dbReference>
<dbReference type="InterPro" id="IPR023772">
    <property type="entry name" value="DNA-bd_HTH_TetR-type_CS"/>
</dbReference>
<keyword evidence="1" id="KW-0805">Transcription regulation</keyword>
<sequence>MTAAPRTGTKGVPRAEREAQILEAALDELGRVGFAAASVAAIARGAGISKPMVYSYFGSKEGLYAACVDHAGSVVADEVERSAALGAVGLERGLLTVAGLTEALDGRPHLWRVLFDPTAPSVGPAAEAARRHTVRLHARAVEGVGEMLRLAGDTDPVDLDLMVQVWVGILDTVMRWWADHPDEGGAAVLARAERVVGALVDVR</sequence>
<evidence type="ECO:0000259" key="5">
    <source>
        <dbReference type="PROSITE" id="PS50977"/>
    </source>
</evidence>
<dbReference type="Pfam" id="PF00440">
    <property type="entry name" value="TetR_N"/>
    <property type="match status" value="1"/>
</dbReference>
<dbReference type="GO" id="GO:0045892">
    <property type="term" value="P:negative regulation of DNA-templated transcription"/>
    <property type="evidence" value="ECO:0007669"/>
    <property type="project" value="UniProtKB-ARBA"/>
</dbReference>
<evidence type="ECO:0000313" key="7">
    <source>
        <dbReference type="Proteomes" id="UP000468687"/>
    </source>
</evidence>
<dbReference type="PRINTS" id="PR00455">
    <property type="entry name" value="HTHTETR"/>
</dbReference>
<evidence type="ECO:0000256" key="1">
    <source>
        <dbReference type="ARBA" id="ARBA00023015"/>
    </source>
</evidence>
<dbReference type="FunFam" id="1.10.10.60:FF:000141">
    <property type="entry name" value="TetR family transcriptional regulator"/>
    <property type="match status" value="1"/>
</dbReference>
<name>A0A6P0HIY1_9ACTN</name>
<evidence type="ECO:0000256" key="2">
    <source>
        <dbReference type="ARBA" id="ARBA00023125"/>
    </source>
</evidence>
<dbReference type="PROSITE" id="PS01081">
    <property type="entry name" value="HTH_TETR_1"/>
    <property type="match status" value="1"/>
</dbReference>
<comment type="caution">
    <text evidence="6">The sequence shown here is derived from an EMBL/GenBank/DDBJ whole genome shotgun (WGS) entry which is preliminary data.</text>
</comment>
<keyword evidence="3" id="KW-0804">Transcription</keyword>
<dbReference type="PANTHER" id="PTHR30055:SF146">
    <property type="entry name" value="HTH-TYPE TRANSCRIPTIONAL DUAL REGULATOR CECR"/>
    <property type="match status" value="1"/>
</dbReference>
<dbReference type="PANTHER" id="PTHR30055">
    <property type="entry name" value="HTH-TYPE TRANSCRIPTIONAL REGULATOR RUTR"/>
    <property type="match status" value="1"/>
</dbReference>
<dbReference type="EMBL" id="JAAGXA010000006">
    <property type="protein sequence ID" value="NEN78561.1"/>
    <property type="molecule type" value="Genomic_DNA"/>
</dbReference>
<dbReference type="GO" id="GO:0003700">
    <property type="term" value="F:DNA-binding transcription factor activity"/>
    <property type="evidence" value="ECO:0007669"/>
    <property type="project" value="TreeGrafter"/>
</dbReference>
<dbReference type="SUPFAM" id="SSF46689">
    <property type="entry name" value="Homeodomain-like"/>
    <property type="match status" value="1"/>
</dbReference>
<organism evidence="6 7">
    <name type="scientific">Nocardioides zeae</name>
    <dbReference type="NCBI Taxonomy" id="1457234"/>
    <lineage>
        <taxon>Bacteria</taxon>
        <taxon>Bacillati</taxon>
        <taxon>Actinomycetota</taxon>
        <taxon>Actinomycetes</taxon>
        <taxon>Propionibacteriales</taxon>
        <taxon>Nocardioidaceae</taxon>
        <taxon>Nocardioides</taxon>
    </lineage>
</organism>
<evidence type="ECO:0000256" key="3">
    <source>
        <dbReference type="ARBA" id="ARBA00023163"/>
    </source>
</evidence>
<feature type="DNA-binding region" description="H-T-H motif" evidence="4">
    <location>
        <begin position="38"/>
        <end position="57"/>
    </location>
</feature>
<protein>
    <submittedName>
        <fullName evidence="6">TetR/AcrR family transcriptional regulator</fullName>
    </submittedName>
</protein>
<keyword evidence="2 4" id="KW-0238">DNA-binding</keyword>
<dbReference type="RefSeq" id="WP_163772119.1">
    <property type="nucleotide sequence ID" value="NZ_JAAGXA010000006.1"/>
</dbReference>
<dbReference type="PROSITE" id="PS50977">
    <property type="entry name" value="HTH_TETR_2"/>
    <property type="match status" value="1"/>
</dbReference>
<dbReference type="AlphaFoldDB" id="A0A6P0HIY1"/>
<evidence type="ECO:0000256" key="4">
    <source>
        <dbReference type="PROSITE-ProRule" id="PRU00335"/>
    </source>
</evidence>
<dbReference type="InterPro" id="IPR001647">
    <property type="entry name" value="HTH_TetR"/>
</dbReference>
<dbReference type="GO" id="GO:0000976">
    <property type="term" value="F:transcription cis-regulatory region binding"/>
    <property type="evidence" value="ECO:0007669"/>
    <property type="project" value="TreeGrafter"/>
</dbReference>
<reference evidence="6 7" key="1">
    <citation type="journal article" date="2014" name="Int. J. Syst. Evol. Microbiol.">
        <title>Nocardioides zeae sp. nov., isolated from the stem of Zea mays.</title>
        <authorList>
            <person name="Glaeser S.P."/>
            <person name="McInroy J.A."/>
            <person name="Busse H.J."/>
            <person name="Kampfer P."/>
        </authorList>
    </citation>
    <scope>NUCLEOTIDE SEQUENCE [LARGE SCALE GENOMIC DNA]</scope>
    <source>
        <strain evidence="6 7">JCM 30728</strain>
    </source>
</reference>
<evidence type="ECO:0000313" key="6">
    <source>
        <dbReference type="EMBL" id="NEN78561.1"/>
    </source>
</evidence>
<gene>
    <name evidence="6" type="ORF">G3T38_09750</name>
</gene>
<proteinExistence type="predicted"/>
<dbReference type="InterPro" id="IPR009057">
    <property type="entry name" value="Homeodomain-like_sf"/>
</dbReference>
<accession>A0A6P0HIY1</accession>
<dbReference type="InterPro" id="IPR050109">
    <property type="entry name" value="HTH-type_TetR-like_transc_reg"/>
</dbReference>
<keyword evidence="7" id="KW-1185">Reference proteome</keyword>
<feature type="domain" description="HTH tetR-type" evidence="5">
    <location>
        <begin position="15"/>
        <end position="75"/>
    </location>
</feature>